<organism evidence="1">
    <name type="scientific">Salmonella enterica subsp. enterica serovar Javiana</name>
    <dbReference type="NCBI Taxonomy" id="363569"/>
    <lineage>
        <taxon>Bacteria</taxon>
        <taxon>Pseudomonadati</taxon>
        <taxon>Pseudomonadota</taxon>
        <taxon>Gammaproteobacteria</taxon>
        <taxon>Enterobacterales</taxon>
        <taxon>Enterobacteriaceae</taxon>
        <taxon>Salmonella</taxon>
    </lineage>
</organism>
<dbReference type="AlphaFoldDB" id="A0A736PAV3"/>
<comment type="caution">
    <text evidence="1">The sequence shown here is derived from an EMBL/GenBank/DDBJ whole genome shotgun (WGS) entry which is preliminary data.</text>
</comment>
<reference evidence="1" key="2">
    <citation type="submission" date="2018-07" db="EMBL/GenBank/DDBJ databases">
        <authorList>
            <consortium name="NCBI Pathogen Detection Project"/>
        </authorList>
    </citation>
    <scope>NUCLEOTIDE SEQUENCE</scope>
    <source>
        <strain evidence="1">13-4047</strain>
    </source>
</reference>
<sequence length="92" mass="10629">MFELNEQGIEFNVDNQCRVSMDENETKEIITIAKEMTNLSRVTFCLGHSALPIIECASKSLKKFLIDFNITVNIDLLKDRDLCDEIIQYKQV</sequence>
<name>A0A736PAV3_SALET</name>
<evidence type="ECO:0000313" key="1">
    <source>
        <dbReference type="EMBL" id="HAE7703604.1"/>
    </source>
</evidence>
<dbReference type="EMBL" id="DAASZT010000002">
    <property type="protein sequence ID" value="HAE7703604.1"/>
    <property type="molecule type" value="Genomic_DNA"/>
</dbReference>
<protein>
    <submittedName>
        <fullName evidence="1">Uncharacterized protein</fullName>
    </submittedName>
</protein>
<proteinExistence type="predicted"/>
<gene>
    <name evidence="1" type="ORF">G4P47_002550</name>
</gene>
<accession>A0A736PAV3</accession>
<reference evidence="1" key="1">
    <citation type="journal article" date="2018" name="Genome Biol.">
        <title>SKESA: strategic k-mer extension for scrupulous assemblies.</title>
        <authorList>
            <person name="Souvorov A."/>
            <person name="Agarwala R."/>
            <person name="Lipman D.J."/>
        </authorList>
    </citation>
    <scope>NUCLEOTIDE SEQUENCE</scope>
    <source>
        <strain evidence="1">13-4047</strain>
    </source>
</reference>